<keyword evidence="1" id="KW-1133">Transmembrane helix</keyword>
<evidence type="ECO:0000313" key="2">
    <source>
        <dbReference type="EMBL" id="JAT46681.1"/>
    </source>
</evidence>
<name>A0A1D1XWD4_9ARAE</name>
<keyword evidence="1" id="KW-0472">Membrane</keyword>
<organism evidence="2">
    <name type="scientific">Anthurium amnicola</name>
    <dbReference type="NCBI Taxonomy" id="1678845"/>
    <lineage>
        <taxon>Eukaryota</taxon>
        <taxon>Viridiplantae</taxon>
        <taxon>Streptophyta</taxon>
        <taxon>Embryophyta</taxon>
        <taxon>Tracheophyta</taxon>
        <taxon>Spermatophyta</taxon>
        <taxon>Magnoliopsida</taxon>
        <taxon>Liliopsida</taxon>
        <taxon>Araceae</taxon>
        <taxon>Pothoideae</taxon>
        <taxon>Potheae</taxon>
        <taxon>Anthurium</taxon>
    </lineage>
</organism>
<dbReference type="EMBL" id="GDJX01021255">
    <property type="protein sequence ID" value="JAT46681.1"/>
    <property type="molecule type" value="Transcribed_RNA"/>
</dbReference>
<protein>
    <submittedName>
        <fullName evidence="2">Glycoprotein G</fullName>
    </submittedName>
</protein>
<keyword evidence="1" id="KW-0812">Transmembrane</keyword>
<proteinExistence type="predicted"/>
<feature type="transmembrane region" description="Helical" evidence="1">
    <location>
        <begin position="45"/>
        <end position="65"/>
    </location>
</feature>
<gene>
    <name evidence="2" type="primary">G_3</name>
    <name evidence="2" type="ORF">g.15462</name>
</gene>
<accession>A0A1D1XWD4</accession>
<feature type="transmembrane region" description="Helical" evidence="1">
    <location>
        <begin position="526"/>
        <end position="547"/>
    </location>
</feature>
<evidence type="ECO:0000256" key="1">
    <source>
        <dbReference type="SAM" id="Phobius"/>
    </source>
</evidence>
<dbReference type="AlphaFoldDB" id="A0A1D1XWD4"/>
<sequence>MDVISLLELSLRLIQSYSTGEILQLICNLLVMLILIRLSSLFLRLPLTLLIIILLVLTISSRNVYGDDHVSLPPAVLCDKNPPEKGDIVESCLTRCNALVDTNKLSYVRIYEYTGESIPYASCRKVIIEKTATETWTFSQLPITTKISYSTVSKTDCLNAWEKECGRKSCHVTYRDFTPQYRWASNTIETREFIEIDATKQGVEEQIKRGHVFRTGGLVVDFKDGGYLDGNKGDIIVWQTKESKSEDCKWKLSSIYQGYTTQESNILCPGIGEVLKIKDMDYLPKNCPSMVLGMTRTGVAYDIRETLSDTEKKILKEDKRPILKASDPAKLDLVADAVRMAMNLDYQRECIGSCYHYDPSKSGIPQLVGGQLMFIEEGNKKKYECSYNPFCKLLHPIRHCAESNLIMINCDGRQNWLNLSTTVASPSYHCSRISTSLPVLIPTWHGVFSLQEGGLVYNKSGLFGEFPRANIPHIISPIKDFNSGLDGITSKLVDSDSKTAKTSGIDIFLFTNVLLWLRRASHYVKVMIVSIFLAIVLIISLVMYLNIAKPLKQRYYQGVEMAERM</sequence>
<feature type="transmembrane region" description="Helical" evidence="1">
    <location>
        <begin position="20"/>
        <end position="38"/>
    </location>
</feature>
<reference evidence="2" key="1">
    <citation type="submission" date="2015-07" db="EMBL/GenBank/DDBJ databases">
        <title>Transcriptome Assembly of Anthurium amnicola.</title>
        <authorList>
            <person name="Suzuki J."/>
        </authorList>
    </citation>
    <scope>NUCLEOTIDE SEQUENCE</scope>
</reference>